<dbReference type="PROSITE" id="PS50110">
    <property type="entry name" value="RESPONSE_REGULATORY"/>
    <property type="match status" value="1"/>
</dbReference>
<evidence type="ECO:0000313" key="13">
    <source>
        <dbReference type="Proteomes" id="UP000614200"/>
    </source>
</evidence>
<evidence type="ECO:0000259" key="11">
    <source>
        <dbReference type="PROSITE" id="PS51755"/>
    </source>
</evidence>
<dbReference type="InterPro" id="IPR036388">
    <property type="entry name" value="WH-like_DNA-bd_sf"/>
</dbReference>
<dbReference type="PANTHER" id="PTHR48111:SF21">
    <property type="entry name" value="DNA-BINDING DUAL MASTER TRANSCRIPTIONAL REGULATOR RPAA"/>
    <property type="match status" value="1"/>
</dbReference>
<organism evidence="12 13">
    <name type="scientific">Fusibacter ferrireducens</name>
    <dbReference type="NCBI Taxonomy" id="2785058"/>
    <lineage>
        <taxon>Bacteria</taxon>
        <taxon>Bacillati</taxon>
        <taxon>Bacillota</taxon>
        <taxon>Clostridia</taxon>
        <taxon>Eubacteriales</taxon>
        <taxon>Eubacteriales Family XII. Incertae Sedis</taxon>
        <taxon>Fusibacter</taxon>
    </lineage>
</organism>
<dbReference type="InterPro" id="IPR001789">
    <property type="entry name" value="Sig_transdc_resp-reg_receiver"/>
</dbReference>
<protein>
    <recommendedName>
        <fullName evidence="1">Stage 0 sporulation protein A homolog</fullName>
    </recommendedName>
</protein>
<proteinExistence type="predicted"/>
<evidence type="ECO:0000313" key="12">
    <source>
        <dbReference type="EMBL" id="MBF4694668.1"/>
    </source>
</evidence>
<dbReference type="InterPro" id="IPR011006">
    <property type="entry name" value="CheY-like_superfamily"/>
</dbReference>
<dbReference type="InterPro" id="IPR001867">
    <property type="entry name" value="OmpR/PhoB-type_DNA-bd"/>
</dbReference>
<keyword evidence="4" id="KW-0805">Transcription regulation</keyword>
<evidence type="ECO:0000256" key="5">
    <source>
        <dbReference type="ARBA" id="ARBA00023125"/>
    </source>
</evidence>
<evidence type="ECO:0000256" key="1">
    <source>
        <dbReference type="ARBA" id="ARBA00018672"/>
    </source>
</evidence>
<evidence type="ECO:0000256" key="4">
    <source>
        <dbReference type="ARBA" id="ARBA00023015"/>
    </source>
</evidence>
<reference evidence="12 13" key="1">
    <citation type="submission" date="2020-11" db="EMBL/GenBank/DDBJ databases">
        <title>Fusibacter basophilias sp. nov.</title>
        <authorList>
            <person name="Qiu D."/>
        </authorList>
    </citation>
    <scope>NUCLEOTIDE SEQUENCE [LARGE SCALE GENOMIC DNA]</scope>
    <source>
        <strain evidence="12 13">Q10-2</strain>
    </source>
</reference>
<feature type="modified residue" description="4-aspartylphosphate" evidence="8">
    <location>
        <position position="52"/>
    </location>
</feature>
<keyword evidence="13" id="KW-1185">Reference proteome</keyword>
<accession>A0ABR9ZWY9</accession>
<keyword evidence="2 8" id="KW-0597">Phosphoprotein</keyword>
<evidence type="ECO:0000256" key="6">
    <source>
        <dbReference type="ARBA" id="ARBA00023163"/>
    </source>
</evidence>
<evidence type="ECO:0000256" key="7">
    <source>
        <dbReference type="ARBA" id="ARBA00024867"/>
    </source>
</evidence>
<dbReference type="CDD" id="cd00383">
    <property type="entry name" value="trans_reg_C"/>
    <property type="match status" value="1"/>
</dbReference>
<evidence type="ECO:0000256" key="3">
    <source>
        <dbReference type="ARBA" id="ARBA00023012"/>
    </source>
</evidence>
<keyword evidence="5 9" id="KW-0238">DNA-binding</keyword>
<sequence length="219" mass="25583">MYQVLIVEDEARLREFISLYYKAEGYQVTEAEDGEMALDLFNKNVFDLVILDIMMPKIDGYKVCRQIRGKSDIPIIILTAITTEESELKCYDLGADDYVTKPLKGKTLVAKSKRLLERYLKSDVFLYENMALDFKSRLLKIHNEIIELTPKEYELLHHLIVNKNMALSRESLLDAVWGYTFYGQTRVVDNHIKKVRQKLGDYAFLIQTVSKVGYRFYVK</sequence>
<dbReference type="Pfam" id="PF00486">
    <property type="entry name" value="Trans_reg_C"/>
    <property type="match status" value="1"/>
</dbReference>
<comment type="function">
    <text evidence="7">May play the central regulatory role in sporulation. It may be an element of the effector pathway responsible for the activation of sporulation genes in response to nutritional stress. Spo0A may act in concert with spo0H (a sigma factor) to control the expression of some genes that are critical to the sporulation process.</text>
</comment>
<gene>
    <name evidence="12" type="ORF">ISU02_16265</name>
</gene>
<evidence type="ECO:0000256" key="2">
    <source>
        <dbReference type="ARBA" id="ARBA00022553"/>
    </source>
</evidence>
<dbReference type="InterPro" id="IPR039420">
    <property type="entry name" value="WalR-like"/>
</dbReference>
<dbReference type="Proteomes" id="UP000614200">
    <property type="component" value="Unassembled WGS sequence"/>
</dbReference>
<name>A0ABR9ZWY9_9FIRM</name>
<feature type="domain" description="OmpR/PhoB-type" evidence="11">
    <location>
        <begin position="122"/>
        <end position="218"/>
    </location>
</feature>
<feature type="domain" description="Response regulatory" evidence="10">
    <location>
        <begin position="3"/>
        <end position="116"/>
    </location>
</feature>
<feature type="DNA-binding region" description="OmpR/PhoB-type" evidence="9">
    <location>
        <begin position="122"/>
        <end position="218"/>
    </location>
</feature>
<dbReference type="Gene3D" id="3.40.50.2300">
    <property type="match status" value="1"/>
</dbReference>
<dbReference type="RefSeq" id="WP_194702909.1">
    <property type="nucleotide sequence ID" value="NZ_JADKNH010000010.1"/>
</dbReference>
<evidence type="ECO:0000259" key="10">
    <source>
        <dbReference type="PROSITE" id="PS50110"/>
    </source>
</evidence>
<evidence type="ECO:0000256" key="9">
    <source>
        <dbReference type="PROSITE-ProRule" id="PRU01091"/>
    </source>
</evidence>
<dbReference type="Pfam" id="PF00072">
    <property type="entry name" value="Response_reg"/>
    <property type="match status" value="1"/>
</dbReference>
<dbReference type="PANTHER" id="PTHR48111">
    <property type="entry name" value="REGULATOR OF RPOS"/>
    <property type="match status" value="1"/>
</dbReference>
<dbReference type="PROSITE" id="PS51755">
    <property type="entry name" value="OMPR_PHOB"/>
    <property type="match status" value="1"/>
</dbReference>
<comment type="caution">
    <text evidence="12">The sequence shown here is derived from an EMBL/GenBank/DDBJ whole genome shotgun (WGS) entry which is preliminary data.</text>
</comment>
<keyword evidence="6" id="KW-0804">Transcription</keyword>
<dbReference type="SMART" id="SM00448">
    <property type="entry name" value="REC"/>
    <property type="match status" value="1"/>
</dbReference>
<dbReference type="SMART" id="SM00862">
    <property type="entry name" value="Trans_reg_C"/>
    <property type="match status" value="1"/>
</dbReference>
<dbReference type="Gene3D" id="1.10.10.10">
    <property type="entry name" value="Winged helix-like DNA-binding domain superfamily/Winged helix DNA-binding domain"/>
    <property type="match status" value="1"/>
</dbReference>
<dbReference type="SUPFAM" id="SSF52172">
    <property type="entry name" value="CheY-like"/>
    <property type="match status" value="1"/>
</dbReference>
<dbReference type="CDD" id="cd17574">
    <property type="entry name" value="REC_OmpR"/>
    <property type="match status" value="1"/>
</dbReference>
<evidence type="ECO:0000256" key="8">
    <source>
        <dbReference type="PROSITE-ProRule" id="PRU00169"/>
    </source>
</evidence>
<keyword evidence="3" id="KW-0902">Two-component regulatory system</keyword>
<dbReference type="EMBL" id="JADKNH010000010">
    <property type="protein sequence ID" value="MBF4694668.1"/>
    <property type="molecule type" value="Genomic_DNA"/>
</dbReference>